<keyword evidence="3 6" id="KW-0812">Transmembrane</keyword>
<sequence>MGTIVGRPIRRIESRSRGGIPTRENIVSAQHDGNTDRLASSVTSFSAAGRRFEGGQVTGVLTADAIAPATGHSAAGDSVIKPGYDPALTNGDLAPLRTQTWTSYNFFAFWMSDVHSVGGYVFAGSLFALGISAWQVLLALVIGIVAVYGLCNLVARPSQQAGVPYPVTTRIAFGVRGANLPAVIRGLIAVAWYGIQTYLASVAFVLLAVKFEPSLSRYGNADEYGFLGLSLLGWGGFLLMWVLQAAVFWNGMNAIRRFIDFCGPAVYVVMLALAAYLVAEAGWQNVHFSLAEGAPKSGMAAATAMLSAIALVISYFSGPMLNFGDFSRYGSSFEEVKRGNFLGLPLNFVFFAVLVVCTVSAGAAVIGRSPDGAVITDPVLIVDKIDNTTAAVLGVLTFAIATIGINIVANFVSPAFDFSNLAPTRISWRAGGMIAATGSILITPWNLYNNPSTIHYTLDTLGAVIGPLFGILIADFYLVRNRSITVDDLFTLSPSGAYHYRGGINPVAVAATVAGALVAIATVVWGSAYVASFTWFVGAGIGFGVYLLGMRHTPTHLIYGR</sequence>
<dbReference type="InterPro" id="IPR045225">
    <property type="entry name" value="Uracil/uridine/allantoin_perm"/>
</dbReference>
<dbReference type="GO" id="GO:0005886">
    <property type="term" value="C:plasma membrane"/>
    <property type="evidence" value="ECO:0007669"/>
    <property type="project" value="TreeGrafter"/>
</dbReference>
<dbReference type="GO" id="GO:0015205">
    <property type="term" value="F:nucleobase transmembrane transporter activity"/>
    <property type="evidence" value="ECO:0007669"/>
    <property type="project" value="TreeGrafter"/>
</dbReference>
<dbReference type="AlphaFoldDB" id="A0A1X0IQ98"/>
<evidence type="ECO:0000256" key="6">
    <source>
        <dbReference type="SAM" id="Phobius"/>
    </source>
</evidence>
<evidence type="ECO:0000313" key="7">
    <source>
        <dbReference type="EMBL" id="ORB50600.1"/>
    </source>
</evidence>
<feature type="transmembrane region" description="Helical" evidence="6">
    <location>
        <begin position="500"/>
        <end position="523"/>
    </location>
</feature>
<feature type="transmembrane region" description="Helical" evidence="6">
    <location>
        <begin position="430"/>
        <end position="448"/>
    </location>
</feature>
<feature type="transmembrane region" description="Helical" evidence="6">
    <location>
        <begin position="299"/>
        <end position="323"/>
    </location>
</feature>
<comment type="similarity">
    <text evidence="2">Belongs to the purine-cytosine permease (2.A.39) family.</text>
</comment>
<evidence type="ECO:0000256" key="4">
    <source>
        <dbReference type="ARBA" id="ARBA00022989"/>
    </source>
</evidence>
<organism evidence="7 8">
    <name type="scientific">Mycobacteroides saopaulense</name>
    <dbReference type="NCBI Taxonomy" id="1578165"/>
    <lineage>
        <taxon>Bacteria</taxon>
        <taxon>Bacillati</taxon>
        <taxon>Actinomycetota</taxon>
        <taxon>Actinomycetes</taxon>
        <taxon>Mycobacteriales</taxon>
        <taxon>Mycobacteriaceae</taxon>
        <taxon>Mycobacteroides</taxon>
    </lineage>
</organism>
<feature type="transmembrane region" description="Helical" evidence="6">
    <location>
        <begin position="229"/>
        <end position="249"/>
    </location>
</feature>
<evidence type="ECO:0000256" key="1">
    <source>
        <dbReference type="ARBA" id="ARBA00004141"/>
    </source>
</evidence>
<reference evidence="7 8" key="1">
    <citation type="submission" date="2016-12" db="EMBL/GenBank/DDBJ databases">
        <title>The new phylogeny of genus Mycobacterium.</title>
        <authorList>
            <person name="Tortoli E."/>
            <person name="Trovato A."/>
            <person name="Cirillo D.M."/>
        </authorList>
    </citation>
    <scope>NUCLEOTIDE SEQUENCE [LARGE SCALE GENOMIC DNA]</scope>
    <source>
        <strain evidence="7 8">CCUG 66554</strain>
    </source>
</reference>
<dbReference type="Gene3D" id="1.10.4160.10">
    <property type="entry name" value="Hydantoin permease"/>
    <property type="match status" value="1"/>
</dbReference>
<feature type="transmembrane region" description="Helical" evidence="6">
    <location>
        <begin position="460"/>
        <end position="479"/>
    </location>
</feature>
<name>A0A1X0IQ98_9MYCO</name>
<dbReference type="CDD" id="cd11555">
    <property type="entry name" value="SLC-NCS1sbd_u1"/>
    <property type="match status" value="1"/>
</dbReference>
<protein>
    <submittedName>
        <fullName evidence="7">Nitrate reductase</fullName>
    </submittedName>
</protein>
<feature type="transmembrane region" description="Helical" evidence="6">
    <location>
        <begin position="106"/>
        <end position="127"/>
    </location>
</feature>
<dbReference type="EMBL" id="MVII01000035">
    <property type="protein sequence ID" value="ORB50600.1"/>
    <property type="molecule type" value="Genomic_DNA"/>
</dbReference>
<evidence type="ECO:0000256" key="3">
    <source>
        <dbReference type="ARBA" id="ARBA00022692"/>
    </source>
</evidence>
<feature type="transmembrane region" description="Helical" evidence="6">
    <location>
        <begin position="261"/>
        <end position="279"/>
    </location>
</feature>
<feature type="transmembrane region" description="Helical" evidence="6">
    <location>
        <begin position="133"/>
        <end position="155"/>
    </location>
</feature>
<dbReference type="InterPro" id="IPR001248">
    <property type="entry name" value="Pur-cyt_permease"/>
</dbReference>
<dbReference type="PANTHER" id="PTHR30618:SF6">
    <property type="entry name" value="NCS1 FAMILY NUCLEOBASE:CATION SYMPORTER-1"/>
    <property type="match status" value="1"/>
</dbReference>
<feature type="transmembrane region" description="Helical" evidence="6">
    <location>
        <begin position="344"/>
        <end position="367"/>
    </location>
</feature>
<dbReference type="PANTHER" id="PTHR30618">
    <property type="entry name" value="NCS1 FAMILY PURINE/PYRIMIDINE TRANSPORTER"/>
    <property type="match status" value="1"/>
</dbReference>
<evidence type="ECO:0000256" key="5">
    <source>
        <dbReference type="ARBA" id="ARBA00023136"/>
    </source>
</evidence>
<dbReference type="STRING" id="1578165.BKG68_08235"/>
<gene>
    <name evidence="7" type="ORF">BST43_21945</name>
</gene>
<keyword evidence="4 6" id="KW-1133">Transmembrane helix</keyword>
<feature type="transmembrane region" description="Helical" evidence="6">
    <location>
        <begin position="186"/>
        <end position="209"/>
    </location>
</feature>
<accession>A0A1X0IQ98</accession>
<feature type="transmembrane region" description="Helical" evidence="6">
    <location>
        <begin position="529"/>
        <end position="549"/>
    </location>
</feature>
<dbReference type="Pfam" id="PF02133">
    <property type="entry name" value="Transp_cyt_pur"/>
    <property type="match status" value="1"/>
</dbReference>
<keyword evidence="5 6" id="KW-0472">Membrane</keyword>
<feature type="transmembrane region" description="Helical" evidence="6">
    <location>
        <begin position="387"/>
        <end position="409"/>
    </location>
</feature>
<evidence type="ECO:0000256" key="2">
    <source>
        <dbReference type="ARBA" id="ARBA00008974"/>
    </source>
</evidence>
<comment type="subcellular location">
    <subcellularLocation>
        <location evidence="1">Membrane</location>
        <topology evidence="1">Multi-pass membrane protein</topology>
    </subcellularLocation>
</comment>
<evidence type="ECO:0000313" key="8">
    <source>
        <dbReference type="Proteomes" id="UP000192434"/>
    </source>
</evidence>
<proteinExistence type="inferred from homology"/>
<dbReference type="Proteomes" id="UP000192434">
    <property type="component" value="Unassembled WGS sequence"/>
</dbReference>
<comment type="caution">
    <text evidence="7">The sequence shown here is derived from an EMBL/GenBank/DDBJ whole genome shotgun (WGS) entry which is preliminary data.</text>
</comment>
<dbReference type="RefSeq" id="WP_083018972.1">
    <property type="nucleotide sequence ID" value="NZ_MVII01000035.1"/>
</dbReference>